<keyword evidence="9" id="KW-1185">Reference proteome</keyword>
<dbReference type="STRING" id="212818.A0A0D2AFD0"/>
<dbReference type="RefSeq" id="XP_016229177.1">
    <property type="nucleotide sequence ID" value="XM_016365528.1"/>
</dbReference>
<dbReference type="SUPFAM" id="SSF50978">
    <property type="entry name" value="WD40 repeat-like"/>
    <property type="match status" value="1"/>
</dbReference>
<dbReference type="GeneID" id="27319177"/>
<comment type="pathway">
    <text evidence="6">tRNA modification; N(7)-methylguanine-tRNA biosynthesis.</text>
</comment>
<evidence type="ECO:0000256" key="1">
    <source>
        <dbReference type="ARBA" id="ARBA00004123"/>
    </source>
</evidence>
<dbReference type="InterPro" id="IPR036322">
    <property type="entry name" value="WD40_repeat_dom_sf"/>
</dbReference>
<dbReference type="HOGENOM" id="CLU_022082_0_0_1"/>
<sequence>MAQYPFQKLCCVRPVDNQPPFLLAASGSRIYSFDLKAGALLFQWPEVDISADNAKDHSTQSQGEDRPAKRRKVGTDSNGTLSHEATDDSIEIISERPKGERHQPKVESQNLPNISHLITTSDASSVIVVTAEDKCISVFKVEAAGQLKLQSKRSMPKRISAVVLTPDETTIIVGDKFGDVHSLPLYPTEGWTPQVIEQNESEGAYVPSATELTVHTKGNLAALKFQREQKIRQPRKLGPNFETKLLLGHVSLLTDVASIEVQDGLKRRQYLLTADRDEHIRVSRGIPQTHVIEGYCSGHRDFVTRLRIVPWKPELLLSGSGEPSVRVYDWQRGLLLDEELFHGGILAELTALLQQSEDARTLNQVSVSGIWTIHYNATPKSPVSSTPPHMILVTLEGMPVILSYTLSTEGKLQHHQTLTVAGNVLDIGTGPALWDIVVSIDNMHRPSSIKSLRPEELPATEVFETFSLCSGLSPHNGDMAPSTQTGGTVLRWERSSLAVLLNEAALAIERPKIPSEAPSRNRTIYSSLGETLYGRENLRKQRGQAGAEEEDVGEDETPNLEEVEN</sequence>
<dbReference type="InterPro" id="IPR028884">
    <property type="entry name" value="Trm82"/>
</dbReference>
<feature type="compositionally biased region" description="Basic and acidic residues" evidence="7">
    <location>
        <begin position="53"/>
        <end position="67"/>
    </location>
</feature>
<evidence type="ECO:0000256" key="5">
    <source>
        <dbReference type="ARBA" id="ARBA00023242"/>
    </source>
</evidence>
<dbReference type="InterPro" id="IPR015943">
    <property type="entry name" value="WD40/YVTN_repeat-like_dom_sf"/>
</dbReference>
<dbReference type="EMBL" id="KN847520">
    <property type="protein sequence ID" value="KIV97603.1"/>
    <property type="molecule type" value="Genomic_DNA"/>
</dbReference>
<feature type="region of interest" description="Disordered" evidence="7">
    <location>
        <begin position="53"/>
        <end position="107"/>
    </location>
</feature>
<name>A0A0D2AFD0_EXOME</name>
<dbReference type="Proteomes" id="UP000054302">
    <property type="component" value="Unassembled WGS sequence"/>
</dbReference>
<comment type="similarity">
    <text evidence="6">Belongs to the WD repeat TRM82 family.</text>
</comment>
<evidence type="ECO:0000256" key="3">
    <source>
        <dbReference type="ARBA" id="ARBA00022694"/>
    </source>
</evidence>
<dbReference type="PANTHER" id="PTHR16288">
    <property type="entry name" value="WD40 REPEAT PROTEIN 4"/>
    <property type="match status" value="1"/>
</dbReference>
<gene>
    <name evidence="8" type="ORF">PV10_01332</name>
</gene>
<keyword evidence="2 6" id="KW-0853">WD repeat</keyword>
<dbReference type="OMA" id="SERCMPK"/>
<feature type="compositionally biased region" description="Acidic residues" evidence="7">
    <location>
        <begin position="547"/>
        <end position="565"/>
    </location>
</feature>
<dbReference type="GO" id="GO:0043527">
    <property type="term" value="C:tRNA methyltransferase complex"/>
    <property type="evidence" value="ECO:0007669"/>
    <property type="project" value="TreeGrafter"/>
</dbReference>
<dbReference type="Gene3D" id="2.130.10.10">
    <property type="entry name" value="YVTN repeat-like/Quinoprotein amine dehydrogenase"/>
    <property type="match status" value="2"/>
</dbReference>
<evidence type="ECO:0000313" key="8">
    <source>
        <dbReference type="EMBL" id="KIV97603.1"/>
    </source>
</evidence>
<evidence type="ECO:0000256" key="6">
    <source>
        <dbReference type="HAMAP-Rule" id="MF_03056"/>
    </source>
</evidence>
<feature type="region of interest" description="Disordered" evidence="7">
    <location>
        <begin position="535"/>
        <end position="565"/>
    </location>
</feature>
<evidence type="ECO:0000256" key="2">
    <source>
        <dbReference type="ARBA" id="ARBA00022574"/>
    </source>
</evidence>
<protein>
    <submittedName>
        <fullName evidence="8">Uncharacterized protein</fullName>
    </submittedName>
</protein>
<comment type="function">
    <text evidence="6">Required for the formation of N(7)-methylguanine at position 46 (m7G46) in tRNA. In the complex, it is required to stabilize and induce conformational changes of the catalytic subunit.</text>
</comment>
<organism evidence="8 9">
    <name type="scientific">Exophiala mesophila</name>
    <name type="common">Black yeast-like fungus</name>
    <dbReference type="NCBI Taxonomy" id="212818"/>
    <lineage>
        <taxon>Eukaryota</taxon>
        <taxon>Fungi</taxon>
        <taxon>Dikarya</taxon>
        <taxon>Ascomycota</taxon>
        <taxon>Pezizomycotina</taxon>
        <taxon>Eurotiomycetes</taxon>
        <taxon>Chaetothyriomycetidae</taxon>
        <taxon>Chaetothyriales</taxon>
        <taxon>Herpotrichiellaceae</taxon>
        <taxon>Exophiala</taxon>
    </lineage>
</organism>
<feature type="compositionally biased region" description="Basic and acidic residues" evidence="7">
    <location>
        <begin position="93"/>
        <end position="105"/>
    </location>
</feature>
<dbReference type="VEuPathDB" id="FungiDB:PV10_01332"/>
<evidence type="ECO:0000313" key="9">
    <source>
        <dbReference type="Proteomes" id="UP000054302"/>
    </source>
</evidence>
<keyword evidence="3 6" id="KW-0819">tRNA processing</keyword>
<dbReference type="PANTHER" id="PTHR16288:SF0">
    <property type="entry name" value="TRNA (GUANINE-N(7)-)-METHYLTRANSFERASE NON-CATALYTIC SUBUNIT WDR4"/>
    <property type="match status" value="1"/>
</dbReference>
<dbReference type="GO" id="GO:0106004">
    <property type="term" value="P:tRNA (guanine-N7)-methylation"/>
    <property type="evidence" value="ECO:0007669"/>
    <property type="project" value="UniProtKB-UniRule"/>
</dbReference>
<evidence type="ECO:0000256" key="4">
    <source>
        <dbReference type="ARBA" id="ARBA00022737"/>
    </source>
</evidence>
<comment type="subcellular location">
    <subcellularLocation>
        <location evidence="1 6">Nucleus</location>
    </subcellularLocation>
</comment>
<reference evidence="8 9" key="1">
    <citation type="submission" date="2015-01" db="EMBL/GenBank/DDBJ databases">
        <title>The Genome Sequence of Exophiala mesophila CBS40295.</title>
        <authorList>
            <consortium name="The Broad Institute Genomics Platform"/>
            <person name="Cuomo C."/>
            <person name="de Hoog S."/>
            <person name="Gorbushina A."/>
            <person name="Stielow B."/>
            <person name="Teixiera M."/>
            <person name="Abouelleil A."/>
            <person name="Chapman S.B."/>
            <person name="Priest M."/>
            <person name="Young S.K."/>
            <person name="Wortman J."/>
            <person name="Nusbaum C."/>
            <person name="Birren B."/>
        </authorList>
    </citation>
    <scope>NUCLEOTIDE SEQUENCE [LARGE SCALE GENOMIC DNA]</scope>
    <source>
        <strain evidence="8 9">CBS 40295</strain>
    </source>
</reference>
<dbReference type="OrthoDB" id="339900at2759"/>
<dbReference type="UniPathway" id="UPA00989"/>
<dbReference type="SMART" id="SM00320">
    <property type="entry name" value="WD40"/>
    <property type="match status" value="2"/>
</dbReference>
<dbReference type="AlphaFoldDB" id="A0A0D2AFD0"/>
<dbReference type="InterPro" id="IPR001680">
    <property type="entry name" value="WD40_rpt"/>
</dbReference>
<dbReference type="HAMAP" id="MF_03056">
    <property type="entry name" value="TRM82"/>
    <property type="match status" value="1"/>
</dbReference>
<evidence type="ECO:0000256" key="7">
    <source>
        <dbReference type="SAM" id="MobiDB-lite"/>
    </source>
</evidence>
<proteinExistence type="inferred from homology"/>
<keyword evidence="5 6" id="KW-0539">Nucleus</keyword>
<keyword evidence="4 6" id="KW-0677">Repeat</keyword>
<accession>A0A0D2AFD0</accession>
<dbReference type="GO" id="GO:0005634">
    <property type="term" value="C:nucleus"/>
    <property type="evidence" value="ECO:0007669"/>
    <property type="project" value="UniProtKB-SubCell"/>
</dbReference>
<dbReference type="GO" id="GO:0005829">
    <property type="term" value="C:cytosol"/>
    <property type="evidence" value="ECO:0007669"/>
    <property type="project" value="TreeGrafter"/>
</dbReference>